<dbReference type="PANTHER" id="PTHR10846">
    <property type="entry name" value="SODIUM/POTASSIUM/CALCIUM EXCHANGER"/>
    <property type="match status" value="1"/>
</dbReference>
<dbReference type="InterPro" id="IPR004481">
    <property type="entry name" value="K/Na/Ca-exchanger"/>
</dbReference>
<dbReference type="AlphaFoldDB" id="A0AAX6MEU0"/>
<evidence type="ECO:0000313" key="11">
    <source>
        <dbReference type="Proteomes" id="UP001369815"/>
    </source>
</evidence>
<evidence type="ECO:0000256" key="3">
    <source>
        <dbReference type="ARBA" id="ARBA00022449"/>
    </source>
</evidence>
<organism evidence="10 11">
    <name type="scientific">Daldinia eschscholtzii</name>
    <dbReference type="NCBI Taxonomy" id="292717"/>
    <lineage>
        <taxon>Eukaryota</taxon>
        <taxon>Fungi</taxon>
        <taxon>Dikarya</taxon>
        <taxon>Ascomycota</taxon>
        <taxon>Pezizomycotina</taxon>
        <taxon>Sordariomycetes</taxon>
        <taxon>Xylariomycetidae</taxon>
        <taxon>Xylariales</taxon>
        <taxon>Hypoxylaceae</taxon>
        <taxon>Daldinia</taxon>
    </lineage>
</organism>
<sequence length="359" mass="38532">MANGTDIAYDVAAFLSALFLLEFGADKFIDHTVIVARHVGIPESAIALLTAGAEWEELVVVISALAQGRSSLAIGNPVGSAISNILGAFSLGLLFFDKDEPIRFDGSSRIYSLVLLIITTLATPIVYFSNRILWLVCGAFSIAVFGIYGISVGWAISKDSDDDSSNDSSSDEDGDSSPETQVLLPRDSLSTAPSQRNYLDRHTLRHHIFYLLSGFLAVCLAGFVLSRSAIKITDAIGVSEILIGVVILSIATTPPEKFISVMSGHRGHAGILVATTTGSNVFLLSLCMGITMINAPGELDRGNVTIAELAVLWCSTLTFALTIRFNVRFPRWIGGLMLGGYIVFLVLEFSLIHRIPNST</sequence>
<gene>
    <name evidence="10" type="ORF">Daesc_007669</name>
</gene>
<feature type="transmembrane region" description="Helical" evidence="8">
    <location>
        <begin position="132"/>
        <end position="156"/>
    </location>
</feature>
<dbReference type="InterPro" id="IPR044880">
    <property type="entry name" value="NCX_ion-bd_dom_sf"/>
</dbReference>
<comment type="caution">
    <text evidence="10">The sequence shown here is derived from an EMBL/GenBank/DDBJ whole genome shotgun (WGS) entry which is preliminary data.</text>
</comment>
<evidence type="ECO:0000256" key="8">
    <source>
        <dbReference type="SAM" id="Phobius"/>
    </source>
</evidence>
<dbReference type="InterPro" id="IPR004837">
    <property type="entry name" value="NaCa_Exmemb"/>
</dbReference>
<evidence type="ECO:0000259" key="9">
    <source>
        <dbReference type="Pfam" id="PF01699"/>
    </source>
</evidence>
<evidence type="ECO:0000256" key="4">
    <source>
        <dbReference type="ARBA" id="ARBA00022692"/>
    </source>
</evidence>
<feature type="transmembrane region" description="Helical" evidence="8">
    <location>
        <begin position="305"/>
        <end position="326"/>
    </location>
</feature>
<dbReference type="Proteomes" id="UP001369815">
    <property type="component" value="Unassembled WGS sequence"/>
</dbReference>
<feature type="transmembrane region" description="Helical" evidence="8">
    <location>
        <begin position="232"/>
        <end position="251"/>
    </location>
</feature>
<dbReference type="GO" id="GO:0008273">
    <property type="term" value="F:calcium, potassium:sodium antiporter activity"/>
    <property type="evidence" value="ECO:0007669"/>
    <property type="project" value="TreeGrafter"/>
</dbReference>
<proteinExistence type="inferred from homology"/>
<evidence type="ECO:0000256" key="6">
    <source>
        <dbReference type="ARBA" id="ARBA00023136"/>
    </source>
</evidence>
<dbReference type="Pfam" id="PF01699">
    <property type="entry name" value="Na_Ca_ex"/>
    <property type="match status" value="2"/>
</dbReference>
<evidence type="ECO:0000256" key="1">
    <source>
        <dbReference type="ARBA" id="ARBA00004141"/>
    </source>
</evidence>
<keyword evidence="3" id="KW-0813">Transport</keyword>
<feature type="transmembrane region" description="Helical" evidence="8">
    <location>
        <begin position="108"/>
        <end position="127"/>
    </location>
</feature>
<evidence type="ECO:0000256" key="7">
    <source>
        <dbReference type="SAM" id="MobiDB-lite"/>
    </source>
</evidence>
<dbReference type="PANTHER" id="PTHR10846:SF8">
    <property type="entry name" value="INNER MEMBRANE PROTEIN YRBG"/>
    <property type="match status" value="1"/>
</dbReference>
<feature type="domain" description="Sodium/calcium exchanger membrane region" evidence="9">
    <location>
        <begin position="207"/>
        <end position="347"/>
    </location>
</feature>
<dbReference type="Gene3D" id="1.20.1420.30">
    <property type="entry name" value="NCX, central ion-binding region"/>
    <property type="match status" value="2"/>
</dbReference>
<feature type="transmembrane region" description="Helical" evidence="8">
    <location>
        <begin position="271"/>
        <end position="293"/>
    </location>
</feature>
<keyword evidence="6 8" id="KW-0472">Membrane</keyword>
<feature type="compositionally biased region" description="Acidic residues" evidence="7">
    <location>
        <begin position="162"/>
        <end position="176"/>
    </location>
</feature>
<reference evidence="10 11" key="1">
    <citation type="journal article" date="2024" name="Front Chem Biol">
        <title>Unveiling the potential of Daldinia eschscholtzii MFLUCC 19-0629 through bioactivity and bioinformatics studies for enhanced sustainable agriculture production.</title>
        <authorList>
            <person name="Brooks S."/>
            <person name="Weaver J.A."/>
            <person name="Klomchit A."/>
            <person name="Alharthi S.A."/>
            <person name="Onlamun T."/>
            <person name="Nurani R."/>
            <person name="Vong T.K."/>
            <person name="Alberti F."/>
            <person name="Greco C."/>
        </authorList>
    </citation>
    <scope>NUCLEOTIDE SEQUENCE [LARGE SCALE GENOMIC DNA]</scope>
    <source>
        <strain evidence="10">MFLUCC 19-0629</strain>
    </source>
</reference>
<protein>
    <recommendedName>
        <fullName evidence="9">Sodium/calcium exchanger membrane region domain-containing protein</fullName>
    </recommendedName>
</protein>
<accession>A0AAX6MEU0</accession>
<feature type="domain" description="Sodium/calcium exchanger membrane region" evidence="9">
    <location>
        <begin position="11"/>
        <end position="148"/>
    </location>
</feature>
<comment type="similarity">
    <text evidence="2">Belongs to the Ca(2+):cation antiporter (CaCA) (TC 2.A.19) family. SLC24A subfamily.</text>
</comment>
<feature type="transmembrane region" description="Helical" evidence="8">
    <location>
        <begin position="332"/>
        <end position="352"/>
    </location>
</feature>
<dbReference type="GO" id="GO:0005262">
    <property type="term" value="F:calcium channel activity"/>
    <property type="evidence" value="ECO:0007669"/>
    <property type="project" value="TreeGrafter"/>
</dbReference>
<evidence type="ECO:0000256" key="2">
    <source>
        <dbReference type="ARBA" id="ARBA00005364"/>
    </source>
</evidence>
<dbReference type="GO" id="GO:0005886">
    <property type="term" value="C:plasma membrane"/>
    <property type="evidence" value="ECO:0007669"/>
    <property type="project" value="TreeGrafter"/>
</dbReference>
<keyword evidence="4 8" id="KW-0812">Transmembrane</keyword>
<feature type="region of interest" description="Disordered" evidence="7">
    <location>
        <begin position="162"/>
        <end position="182"/>
    </location>
</feature>
<evidence type="ECO:0000256" key="5">
    <source>
        <dbReference type="ARBA" id="ARBA00022989"/>
    </source>
</evidence>
<comment type="subcellular location">
    <subcellularLocation>
        <location evidence="1">Membrane</location>
        <topology evidence="1">Multi-pass membrane protein</topology>
    </subcellularLocation>
</comment>
<keyword evidence="3" id="KW-0050">Antiport</keyword>
<evidence type="ECO:0000313" key="10">
    <source>
        <dbReference type="EMBL" id="KAK6951139.1"/>
    </source>
</evidence>
<feature type="transmembrane region" description="Helical" evidence="8">
    <location>
        <begin position="207"/>
        <end position="225"/>
    </location>
</feature>
<dbReference type="GO" id="GO:0006874">
    <property type="term" value="P:intracellular calcium ion homeostasis"/>
    <property type="evidence" value="ECO:0007669"/>
    <property type="project" value="TreeGrafter"/>
</dbReference>
<keyword evidence="5 8" id="KW-1133">Transmembrane helix</keyword>
<keyword evidence="11" id="KW-1185">Reference proteome</keyword>
<feature type="transmembrane region" description="Helical" evidence="8">
    <location>
        <begin position="78"/>
        <end position="96"/>
    </location>
</feature>
<name>A0AAX6MEU0_9PEZI</name>
<dbReference type="EMBL" id="JBANMG010000007">
    <property type="protein sequence ID" value="KAK6951139.1"/>
    <property type="molecule type" value="Genomic_DNA"/>
</dbReference>